<dbReference type="InParanoid" id="A0A2P6MX39"/>
<keyword evidence="3" id="KW-1185">Reference proteome</keyword>
<dbReference type="AlphaFoldDB" id="A0A2P6MX39"/>
<evidence type="ECO:0000313" key="3">
    <source>
        <dbReference type="Proteomes" id="UP000241769"/>
    </source>
</evidence>
<comment type="caution">
    <text evidence="2">The sequence shown here is derived from an EMBL/GenBank/DDBJ whole genome shotgun (WGS) entry which is preliminary data.</text>
</comment>
<feature type="compositionally biased region" description="Basic and acidic residues" evidence="1">
    <location>
        <begin position="37"/>
        <end position="47"/>
    </location>
</feature>
<organism evidence="2 3">
    <name type="scientific">Planoprotostelium fungivorum</name>
    <dbReference type="NCBI Taxonomy" id="1890364"/>
    <lineage>
        <taxon>Eukaryota</taxon>
        <taxon>Amoebozoa</taxon>
        <taxon>Evosea</taxon>
        <taxon>Variosea</taxon>
        <taxon>Cavosteliida</taxon>
        <taxon>Cavosteliaceae</taxon>
        <taxon>Planoprotostelium</taxon>
    </lineage>
</organism>
<feature type="region of interest" description="Disordered" evidence="1">
    <location>
        <begin position="37"/>
        <end position="59"/>
    </location>
</feature>
<name>A0A2P6MX39_9EUKA</name>
<evidence type="ECO:0000256" key="1">
    <source>
        <dbReference type="SAM" id="MobiDB-lite"/>
    </source>
</evidence>
<dbReference type="EMBL" id="MDYQ01000337">
    <property type="protein sequence ID" value="PRP76290.1"/>
    <property type="molecule type" value="Genomic_DNA"/>
</dbReference>
<sequence length="131" mass="14569">MSILHQLQAGSRSCEGRTLPRRRCRDTPITEELTRLTEKTKRGGKIEGEDDEPTAAAVPQQPIEGKRQQAMLVALRLAPEKLQSSRCAPFNTAPSTLAFLSIGSVRFLSVYTWIGQEQPHYFNVAAELTIC</sequence>
<accession>A0A2P6MX39</accession>
<evidence type="ECO:0000313" key="2">
    <source>
        <dbReference type="EMBL" id="PRP76290.1"/>
    </source>
</evidence>
<gene>
    <name evidence="2" type="ORF">PROFUN_07812</name>
</gene>
<proteinExistence type="predicted"/>
<dbReference type="Proteomes" id="UP000241769">
    <property type="component" value="Unassembled WGS sequence"/>
</dbReference>
<reference evidence="2 3" key="1">
    <citation type="journal article" date="2018" name="Genome Biol. Evol.">
        <title>Multiple Roots of Fruiting Body Formation in Amoebozoa.</title>
        <authorList>
            <person name="Hillmann F."/>
            <person name="Forbes G."/>
            <person name="Novohradska S."/>
            <person name="Ferling I."/>
            <person name="Riege K."/>
            <person name="Groth M."/>
            <person name="Westermann M."/>
            <person name="Marz M."/>
            <person name="Spaller T."/>
            <person name="Winckler T."/>
            <person name="Schaap P."/>
            <person name="Glockner G."/>
        </authorList>
    </citation>
    <scope>NUCLEOTIDE SEQUENCE [LARGE SCALE GENOMIC DNA]</scope>
    <source>
        <strain evidence="2 3">Jena</strain>
    </source>
</reference>
<protein>
    <submittedName>
        <fullName evidence="2">Uncharacterized protein</fullName>
    </submittedName>
</protein>